<name>A0A6V8LVJ7_9BACT</name>
<dbReference type="Proteomes" id="UP000494245">
    <property type="component" value="Unassembled WGS sequence"/>
</dbReference>
<evidence type="ECO:0000256" key="1">
    <source>
        <dbReference type="ARBA" id="ARBA00004162"/>
    </source>
</evidence>
<dbReference type="EMBL" id="BLTE01000008">
    <property type="protein sequence ID" value="GFK94119.1"/>
    <property type="molecule type" value="Genomic_DNA"/>
</dbReference>
<reference evidence="8 9" key="1">
    <citation type="submission" date="2020-04" db="EMBL/GenBank/DDBJ databases">
        <authorList>
            <consortium name="Desulfovibrio sp. FSS-1 genome sequencing consortium"/>
            <person name="Shimoshige H."/>
            <person name="Kobayashi H."/>
            <person name="Maekawa T."/>
        </authorList>
    </citation>
    <scope>NUCLEOTIDE SEQUENCE [LARGE SCALE GENOMIC DNA]</scope>
    <source>
        <strain evidence="8 9">SIID29052-01</strain>
    </source>
</reference>
<evidence type="ECO:0000256" key="6">
    <source>
        <dbReference type="SAM" id="Phobius"/>
    </source>
</evidence>
<dbReference type="GO" id="GO:0006011">
    <property type="term" value="P:UDP-alpha-D-glucose metabolic process"/>
    <property type="evidence" value="ECO:0007669"/>
    <property type="project" value="InterPro"/>
</dbReference>
<keyword evidence="5 6" id="KW-0472">Membrane</keyword>
<accession>A0A6V8LVJ7</accession>
<reference evidence="8 9" key="2">
    <citation type="submission" date="2020-05" db="EMBL/GenBank/DDBJ databases">
        <title>Draft genome sequence of Desulfovibrio sp. strainFSS-1.</title>
        <authorList>
            <person name="Shimoshige H."/>
            <person name="Kobayashi H."/>
            <person name="Maekawa T."/>
        </authorList>
    </citation>
    <scope>NUCLEOTIDE SEQUENCE [LARGE SCALE GENOMIC DNA]</scope>
    <source>
        <strain evidence="8 9">SIID29052-01</strain>
    </source>
</reference>
<dbReference type="PANTHER" id="PTHR39083:SF1">
    <property type="entry name" value="CYCLIC DI-GMP-BINDING PROTEIN"/>
    <property type="match status" value="1"/>
</dbReference>
<dbReference type="InterPro" id="IPR018513">
    <property type="entry name" value="Cell_synthase_bac"/>
</dbReference>
<evidence type="ECO:0000313" key="9">
    <source>
        <dbReference type="Proteomes" id="UP000494245"/>
    </source>
</evidence>
<organism evidence="8 9">
    <name type="scientific">Fundidesulfovibrio magnetotacticus</name>
    <dbReference type="NCBI Taxonomy" id="2730080"/>
    <lineage>
        <taxon>Bacteria</taxon>
        <taxon>Pseudomonadati</taxon>
        <taxon>Thermodesulfobacteriota</taxon>
        <taxon>Desulfovibrionia</taxon>
        <taxon>Desulfovibrionales</taxon>
        <taxon>Desulfovibrionaceae</taxon>
        <taxon>Fundidesulfovibrio</taxon>
    </lineage>
</organism>
<evidence type="ECO:0000256" key="4">
    <source>
        <dbReference type="ARBA" id="ARBA00022989"/>
    </source>
</evidence>
<proteinExistence type="predicted"/>
<keyword evidence="2" id="KW-1003">Cell membrane</keyword>
<feature type="signal peptide" evidence="7">
    <location>
        <begin position="1"/>
        <end position="21"/>
    </location>
</feature>
<dbReference type="RefSeq" id="WP_173083895.1">
    <property type="nucleotide sequence ID" value="NZ_BLTE01000008.1"/>
</dbReference>
<keyword evidence="9" id="KW-1185">Reference proteome</keyword>
<comment type="caution">
    <text evidence="8">The sequence shown here is derived from an EMBL/GenBank/DDBJ whole genome shotgun (WGS) entry which is preliminary data.</text>
</comment>
<dbReference type="Gene3D" id="2.60.120.260">
    <property type="entry name" value="Galactose-binding domain-like"/>
    <property type="match status" value="2"/>
</dbReference>
<gene>
    <name evidence="8" type="primary">bcsB</name>
    <name evidence="8" type="ORF">NNJEOMEG_01958</name>
</gene>
<keyword evidence="3 6" id="KW-0812">Transmembrane</keyword>
<evidence type="ECO:0000256" key="2">
    <source>
        <dbReference type="ARBA" id="ARBA00022475"/>
    </source>
</evidence>
<dbReference type="UniPathway" id="UPA00694"/>
<keyword evidence="7" id="KW-0732">Signal</keyword>
<comment type="subcellular location">
    <subcellularLocation>
        <location evidence="1">Cell membrane</location>
        <topology evidence="1">Single-pass membrane protein</topology>
    </subcellularLocation>
</comment>
<keyword evidence="4 6" id="KW-1133">Transmembrane helix</keyword>
<dbReference type="PANTHER" id="PTHR39083">
    <property type="entry name" value="CYCLIC DI-GMP-BINDING PROTEIN"/>
    <property type="match status" value="1"/>
</dbReference>
<evidence type="ECO:0000256" key="7">
    <source>
        <dbReference type="SAM" id="SignalP"/>
    </source>
</evidence>
<feature type="chain" id="PRO_5039901268" evidence="7">
    <location>
        <begin position="22"/>
        <end position="762"/>
    </location>
</feature>
<dbReference type="GO" id="GO:0005886">
    <property type="term" value="C:plasma membrane"/>
    <property type="evidence" value="ECO:0007669"/>
    <property type="project" value="UniProtKB-SubCell"/>
</dbReference>
<sequence>MIRPLLLALALLAIAPLQASAAQSEAPAPVASAAVPEPVRNTDGSFTVKLPLTSLSPVRNVTLRGVSAAFSFTLPVPERWEVKRAALTFGYVNSSSLLPRLSRLTFAVSGKTLAQIELRPESPKGRVEIPIPGSLLPVGYNECTFLAVQSYTEEFCEYPQHQSLWTTLELDQASVEVTYALKPVPQRLSAVADFLFDPRSFLGAEVHVAVPEISEQTVKQAALAASGVALRLDYQAARLTVSDRLRPGCDNIVIGDATFAQRLLGPTAPRPGESAMAILPGPPRPGTNVPDPDTAVILLTGNPEGVQKAVRAFSYLSFPFPDTPTVDISKVSDPAPAMLEAARNVSPDKEYSLRALGFATRTFRTDQARATPVDIPFTLSSGLDLNPNSYVALSLHMAYAPGMREDSVLTIHINGIYVGGVHLADVKGGTFLDYRVNLPVFAMHKGSNTLTLTPVLNPLKTNLCEFYQSENLLLTLFDDSTLTFPDLPLFVRLPDLALLYQDAFPYARWADLRGSTLLLGDKSPETVRAAVNLAAQAAQRTGLPPLGLDVSFGPEAKGNVLAVGPVDALPKPLVSAAPFSLLPQGPRPYPQMPRPKARADDAASHKAPLWAKYLPFLWESGRKHMEVTSSLWADVRNGASLTPGKGVVTQFKAPGSTEDTVTLFTGATPADVAALAARLWEPAVRSKLDGDMAMVDLASPQPRAVTLDVGESYYIGRIGVSPKLTILVNTYPWISLGVVAGLLALFAYASWRVLKVFRARRG</sequence>
<dbReference type="AlphaFoldDB" id="A0A6V8LVJ7"/>
<evidence type="ECO:0000256" key="5">
    <source>
        <dbReference type="ARBA" id="ARBA00023136"/>
    </source>
</evidence>
<dbReference type="Pfam" id="PF03170">
    <property type="entry name" value="BcsB"/>
    <property type="match status" value="1"/>
</dbReference>
<evidence type="ECO:0000313" key="8">
    <source>
        <dbReference type="EMBL" id="GFK94119.1"/>
    </source>
</evidence>
<protein>
    <submittedName>
        <fullName evidence="8">Cyclic di-GMP-binding protein</fullName>
    </submittedName>
</protein>
<feature type="transmembrane region" description="Helical" evidence="6">
    <location>
        <begin position="731"/>
        <end position="751"/>
    </location>
</feature>
<evidence type="ECO:0000256" key="3">
    <source>
        <dbReference type="ARBA" id="ARBA00022692"/>
    </source>
</evidence>